<gene>
    <name evidence="2" type="ORF">EVAR_69431_1</name>
</gene>
<dbReference type="Proteomes" id="UP000299102">
    <property type="component" value="Unassembled WGS sequence"/>
</dbReference>
<sequence>MHTRFIVGKFAEHQRGAEFEFVTCPDTQRGAGRAVVRQDARTSSLAEHLDVCEGSADGSSDSVTSLMDEGPPAFVSDSGRLVDARSP</sequence>
<name>A0A4C2AAA7_EUMVA</name>
<reference evidence="2 3" key="1">
    <citation type="journal article" date="2019" name="Commun. Biol.">
        <title>The bagworm genome reveals a unique fibroin gene that provides high tensile strength.</title>
        <authorList>
            <person name="Kono N."/>
            <person name="Nakamura H."/>
            <person name="Ohtoshi R."/>
            <person name="Tomita M."/>
            <person name="Numata K."/>
            <person name="Arakawa K."/>
        </authorList>
    </citation>
    <scope>NUCLEOTIDE SEQUENCE [LARGE SCALE GENOMIC DNA]</scope>
</reference>
<organism evidence="2 3">
    <name type="scientific">Eumeta variegata</name>
    <name type="common">Bagworm moth</name>
    <name type="synonym">Eumeta japonica</name>
    <dbReference type="NCBI Taxonomy" id="151549"/>
    <lineage>
        <taxon>Eukaryota</taxon>
        <taxon>Metazoa</taxon>
        <taxon>Ecdysozoa</taxon>
        <taxon>Arthropoda</taxon>
        <taxon>Hexapoda</taxon>
        <taxon>Insecta</taxon>
        <taxon>Pterygota</taxon>
        <taxon>Neoptera</taxon>
        <taxon>Endopterygota</taxon>
        <taxon>Lepidoptera</taxon>
        <taxon>Glossata</taxon>
        <taxon>Ditrysia</taxon>
        <taxon>Tineoidea</taxon>
        <taxon>Psychidae</taxon>
        <taxon>Oiketicinae</taxon>
        <taxon>Eumeta</taxon>
    </lineage>
</organism>
<dbReference type="EMBL" id="BGZK01002741">
    <property type="protein sequence ID" value="GBP96144.1"/>
    <property type="molecule type" value="Genomic_DNA"/>
</dbReference>
<proteinExistence type="predicted"/>
<feature type="region of interest" description="Disordered" evidence="1">
    <location>
        <begin position="51"/>
        <end position="87"/>
    </location>
</feature>
<evidence type="ECO:0000256" key="1">
    <source>
        <dbReference type="SAM" id="MobiDB-lite"/>
    </source>
</evidence>
<evidence type="ECO:0000313" key="3">
    <source>
        <dbReference type="Proteomes" id="UP000299102"/>
    </source>
</evidence>
<comment type="caution">
    <text evidence="2">The sequence shown here is derived from an EMBL/GenBank/DDBJ whole genome shotgun (WGS) entry which is preliminary data.</text>
</comment>
<accession>A0A4C2AAA7</accession>
<evidence type="ECO:0000313" key="2">
    <source>
        <dbReference type="EMBL" id="GBP96144.1"/>
    </source>
</evidence>
<protein>
    <submittedName>
        <fullName evidence="2">Uncharacterized protein</fullName>
    </submittedName>
</protein>
<keyword evidence="3" id="KW-1185">Reference proteome</keyword>
<dbReference type="AlphaFoldDB" id="A0A4C2AAA7"/>